<dbReference type="EMBL" id="JANQDL010000039">
    <property type="protein sequence ID" value="MDH6063229.1"/>
    <property type="molecule type" value="Genomic_DNA"/>
</dbReference>
<evidence type="ECO:0000259" key="8">
    <source>
        <dbReference type="Pfam" id="PF00082"/>
    </source>
</evidence>
<evidence type="ECO:0000256" key="2">
    <source>
        <dbReference type="ARBA" id="ARBA00022670"/>
    </source>
</evidence>
<dbReference type="GO" id="GO:0004252">
    <property type="term" value="F:serine-type endopeptidase activity"/>
    <property type="evidence" value="ECO:0007669"/>
    <property type="project" value="UniProtKB-UniRule"/>
</dbReference>
<evidence type="ECO:0000256" key="5">
    <source>
        <dbReference type="PIRSR" id="PIRSR615500-1"/>
    </source>
</evidence>
<gene>
    <name evidence="9" type="ORF">NWP23_05415</name>
</gene>
<dbReference type="PROSITE" id="PS00138">
    <property type="entry name" value="SUBTILASE_SER"/>
    <property type="match status" value="1"/>
</dbReference>
<evidence type="ECO:0000256" key="6">
    <source>
        <dbReference type="PROSITE-ProRule" id="PRU01240"/>
    </source>
</evidence>
<dbReference type="RefSeq" id="WP_280657714.1">
    <property type="nucleotide sequence ID" value="NZ_JANQDL010000039.1"/>
</dbReference>
<dbReference type="Proteomes" id="UP001159370">
    <property type="component" value="Unassembled WGS sequence"/>
</dbReference>
<feature type="active site" description="Charge relay system" evidence="5 6">
    <location>
        <position position="120"/>
    </location>
</feature>
<name>A0AA43GWW6_9CYAN</name>
<dbReference type="InterPro" id="IPR050131">
    <property type="entry name" value="Peptidase_S8_subtilisin-like"/>
</dbReference>
<evidence type="ECO:0000256" key="7">
    <source>
        <dbReference type="RuleBase" id="RU003355"/>
    </source>
</evidence>
<reference evidence="9 10" key="1">
    <citation type="journal article" date="2023" name="J. Phycol.">
        <title>Chrysosporum ovalisporum is synonymous with the true-branching cyanobacterium Umezakia natans (Nostocales/Aphanizomenonaceae).</title>
        <authorList>
            <person name="McGregor G.B."/>
            <person name="Sendall B.C."/>
            <person name="Niiyama Y."/>
            <person name="Tuji A."/>
            <person name="Willis A."/>
        </authorList>
    </citation>
    <scope>NUCLEOTIDE SEQUENCE [LARGE SCALE GENOMIC DNA]</scope>
    <source>
        <strain evidence="9 10">FSS-62</strain>
    </source>
</reference>
<accession>A0AA43GWW6</accession>
<sequence length="495" mass="52797">MPMDDNNQNLFPQDNLNFTGICLQDAFARENNCTFSFNGNSSFNLASDVTTMSARSANYSSNSGYGLINAAGAVARAGNQNTFADVPGVGGNNWGADLVKAPSAWAQGYTGQGVIVAVLDTGIDYNHVDLNNNIWTNSGEIAGNGIDDDGNGYVDDVQGWNFTDNSNNVRDINGHGTHVAGTIAGEKNNLGVTGIAYDAKVMAVKVLNDEGMSYNSSVADGIYYAVNNGAKVINLSLGGNFPNGKIKAAIEYASGEGAVVVMAAGNNSYPFVSYPARYADKWGLAVGAVDSNNKMANFSNKPGMNSFPYVTAPGVGVYSTVPGNNYAEYSGTSMATPHVAGVVALMLSANPNLSDGEIRQMVIETAENSTQIAGFDSFNITSVFSQTVVEVLGNSTSANPMNRKLEVTGLIDRNTRISNLLSTSSFTMRGLSISSGMEREFRYEDSILKTFGSMNCGISSVDDVEENNLDLKDINKVMNQWQQVMEEFRKLFPDF</sequence>
<evidence type="ECO:0000256" key="1">
    <source>
        <dbReference type="ARBA" id="ARBA00011073"/>
    </source>
</evidence>
<dbReference type="InterPro" id="IPR022398">
    <property type="entry name" value="Peptidase_S8_His-AS"/>
</dbReference>
<organism evidence="9 10">
    <name type="scientific">Umezakia ovalisporum FSS-62</name>
    <dbReference type="NCBI Taxonomy" id="2971776"/>
    <lineage>
        <taxon>Bacteria</taxon>
        <taxon>Bacillati</taxon>
        <taxon>Cyanobacteriota</taxon>
        <taxon>Cyanophyceae</taxon>
        <taxon>Nostocales</taxon>
        <taxon>Nodulariaceae</taxon>
        <taxon>Umezakia</taxon>
    </lineage>
</organism>
<dbReference type="AlphaFoldDB" id="A0AA43GWW6"/>
<evidence type="ECO:0000313" key="9">
    <source>
        <dbReference type="EMBL" id="MDH6063229.1"/>
    </source>
</evidence>
<dbReference type="CDD" id="cd07473">
    <property type="entry name" value="Peptidases_S8_Subtilisin_like"/>
    <property type="match status" value="1"/>
</dbReference>
<evidence type="ECO:0000313" key="10">
    <source>
        <dbReference type="Proteomes" id="UP001159370"/>
    </source>
</evidence>
<dbReference type="Pfam" id="PF00082">
    <property type="entry name" value="Peptidase_S8"/>
    <property type="match status" value="1"/>
</dbReference>
<comment type="caution">
    <text evidence="9">The sequence shown here is derived from an EMBL/GenBank/DDBJ whole genome shotgun (WGS) entry which is preliminary data.</text>
</comment>
<dbReference type="InterPro" id="IPR034204">
    <property type="entry name" value="PfSUB1-like_cat_dom"/>
</dbReference>
<dbReference type="SUPFAM" id="SSF52743">
    <property type="entry name" value="Subtilisin-like"/>
    <property type="match status" value="1"/>
</dbReference>
<proteinExistence type="inferred from homology"/>
<dbReference type="InterPro" id="IPR000209">
    <property type="entry name" value="Peptidase_S8/S53_dom"/>
</dbReference>
<dbReference type="PROSITE" id="PS00137">
    <property type="entry name" value="SUBTILASE_HIS"/>
    <property type="match status" value="1"/>
</dbReference>
<dbReference type="PANTHER" id="PTHR43806:SF11">
    <property type="entry name" value="CEREVISIN-RELATED"/>
    <property type="match status" value="1"/>
</dbReference>
<evidence type="ECO:0000256" key="4">
    <source>
        <dbReference type="ARBA" id="ARBA00022825"/>
    </source>
</evidence>
<dbReference type="PANTHER" id="PTHR43806">
    <property type="entry name" value="PEPTIDASE S8"/>
    <property type="match status" value="1"/>
</dbReference>
<dbReference type="InterPro" id="IPR015500">
    <property type="entry name" value="Peptidase_S8_subtilisin-rel"/>
</dbReference>
<evidence type="ECO:0000256" key="3">
    <source>
        <dbReference type="ARBA" id="ARBA00022801"/>
    </source>
</evidence>
<dbReference type="PROSITE" id="PS00136">
    <property type="entry name" value="SUBTILASE_ASP"/>
    <property type="match status" value="1"/>
</dbReference>
<dbReference type="InterPro" id="IPR023828">
    <property type="entry name" value="Peptidase_S8_Ser-AS"/>
</dbReference>
<dbReference type="GO" id="GO:0006508">
    <property type="term" value="P:proteolysis"/>
    <property type="evidence" value="ECO:0007669"/>
    <property type="project" value="UniProtKB-KW"/>
</dbReference>
<dbReference type="InterPro" id="IPR036852">
    <property type="entry name" value="Peptidase_S8/S53_dom_sf"/>
</dbReference>
<keyword evidence="3 6" id="KW-0378">Hydrolase</keyword>
<dbReference type="Gene3D" id="3.40.50.200">
    <property type="entry name" value="Peptidase S8/S53 domain"/>
    <property type="match status" value="1"/>
</dbReference>
<dbReference type="PRINTS" id="PR00723">
    <property type="entry name" value="SUBTILISIN"/>
</dbReference>
<feature type="active site" description="Charge relay system" evidence="5 6">
    <location>
        <position position="333"/>
    </location>
</feature>
<feature type="active site" description="Charge relay system" evidence="5 6">
    <location>
        <position position="175"/>
    </location>
</feature>
<keyword evidence="4 6" id="KW-0720">Serine protease</keyword>
<protein>
    <submittedName>
        <fullName evidence="9">S8 family serine peptidase</fullName>
    </submittedName>
</protein>
<keyword evidence="2 6" id="KW-0645">Protease</keyword>
<feature type="domain" description="Peptidase S8/S53" evidence="8">
    <location>
        <begin position="111"/>
        <end position="371"/>
    </location>
</feature>
<comment type="similarity">
    <text evidence="1 6 7">Belongs to the peptidase S8 family.</text>
</comment>
<dbReference type="PROSITE" id="PS51892">
    <property type="entry name" value="SUBTILASE"/>
    <property type="match status" value="1"/>
</dbReference>
<dbReference type="InterPro" id="IPR023827">
    <property type="entry name" value="Peptidase_S8_Asp-AS"/>
</dbReference>